<feature type="domain" description="YjeF N-terminal" evidence="20">
    <location>
        <begin position="16"/>
        <end position="222"/>
    </location>
</feature>
<comment type="cofactor">
    <cofactor evidence="18">
        <name>K(+)</name>
        <dbReference type="ChEBI" id="CHEBI:29103"/>
    </cofactor>
    <text evidence="18">Binds 1 potassium ion per subunit.</text>
</comment>
<evidence type="ECO:0000256" key="11">
    <source>
        <dbReference type="ARBA" id="ARBA00023235"/>
    </source>
</evidence>
<dbReference type="HAMAP" id="MF_01965">
    <property type="entry name" value="NADHX_dehydratase"/>
    <property type="match status" value="1"/>
</dbReference>
<evidence type="ECO:0000256" key="12">
    <source>
        <dbReference type="ARBA" id="ARBA00023239"/>
    </source>
</evidence>
<evidence type="ECO:0000256" key="15">
    <source>
        <dbReference type="ARBA" id="ARBA00048238"/>
    </source>
</evidence>
<keyword evidence="10 17" id="KW-0520">NAD</keyword>
<evidence type="ECO:0000256" key="4">
    <source>
        <dbReference type="ARBA" id="ARBA00009524"/>
    </source>
</evidence>
<dbReference type="CDD" id="cd01171">
    <property type="entry name" value="YXKO-related"/>
    <property type="match status" value="1"/>
</dbReference>
<comment type="catalytic activity">
    <reaction evidence="2 18">
        <text>(6R)-NADPHX = (6S)-NADPHX</text>
        <dbReference type="Rhea" id="RHEA:32227"/>
        <dbReference type="ChEBI" id="CHEBI:64076"/>
        <dbReference type="ChEBI" id="CHEBI:64077"/>
        <dbReference type="EC" id="5.1.99.6"/>
    </reaction>
</comment>
<feature type="binding site" evidence="17">
    <location>
        <position position="381"/>
    </location>
    <ligand>
        <name>(6S)-NADPHX</name>
        <dbReference type="ChEBI" id="CHEBI:64076"/>
    </ligand>
</feature>
<evidence type="ECO:0000313" key="21">
    <source>
        <dbReference type="EMBL" id="WRQ89634.1"/>
    </source>
</evidence>
<comment type="cofactor">
    <cofactor evidence="17">
        <name>Mg(2+)</name>
        <dbReference type="ChEBI" id="CHEBI:18420"/>
    </cofactor>
</comment>
<evidence type="ECO:0000256" key="7">
    <source>
        <dbReference type="ARBA" id="ARBA00022840"/>
    </source>
</evidence>
<comment type="similarity">
    <text evidence="17">Belongs to the NnrD/CARKD family.</text>
</comment>
<sequence length="494" mass="51368">MTYLPGTHPILDCAAAAAWERELFGGDEAKEWAALQQAGRAVAHALLEDLAVAGASTHGGRLLLLVGKGHNGGDALLAAAELLGQPGNTWQVEVGFVFGQNALRPLAVAAWRRLQEIGGSERVRAVTRDGLAGAYAAVLDGVFGFQFRPPLREPALAWLAASAALTTRVRAAVDLPSGLDEDGAFRADVTYATGILKTPLLNCANAGRLRYLDLGFFTDASPGEQRVLTTAVLNPLRQLRPAHSDKRTFGHVVIVGGSRSYPGAVAMSAIAALHSGAGLVTACVPESIAAAMAAQWPEIMWMGCAETPDGGIAIESGLAIREKLSRAQALVIGPGLSREPETHALVAELIRQATTPMVLDADALQSNLIALGTAPRVLTPHAGEYARIEKAIDPSKTHVVRKAPITTIKHAGVIYHGIDGGPVLARGGSGDILAGLIGGLLAGEPTEPIRAAAQAVTWQGLAARAVARSQGEVVVRTTAIIDHLNAVLRTDPAA</sequence>
<evidence type="ECO:0000256" key="9">
    <source>
        <dbReference type="ARBA" id="ARBA00022958"/>
    </source>
</evidence>
<comment type="function">
    <text evidence="17">Catalyzes the dehydration of the S-form of NAD(P)HX at the expense of ADP, which is converted to AMP. Together with NAD(P)HX epimerase, which catalyzes the epimerization of the S- and R-forms, the enzyme allows the repair of both epimers of NAD(P)HX, a damaged form of NAD(P)H that is a result of enzymatic or heat-dependent hydration.</text>
</comment>
<comment type="catalytic activity">
    <reaction evidence="1 18">
        <text>(6R)-NADHX = (6S)-NADHX</text>
        <dbReference type="Rhea" id="RHEA:32215"/>
        <dbReference type="ChEBI" id="CHEBI:64074"/>
        <dbReference type="ChEBI" id="CHEBI:64075"/>
        <dbReference type="EC" id="5.1.99.6"/>
    </reaction>
</comment>
<keyword evidence="5 18" id="KW-0479">Metal-binding</keyword>
<keyword evidence="12 17" id="KW-0456">Lyase</keyword>
<keyword evidence="8 17" id="KW-0521">NADP</keyword>
<evidence type="ECO:0000256" key="1">
    <source>
        <dbReference type="ARBA" id="ARBA00000013"/>
    </source>
</evidence>
<evidence type="ECO:0000313" key="22">
    <source>
        <dbReference type="Proteomes" id="UP000738431"/>
    </source>
</evidence>
<comment type="catalytic activity">
    <reaction evidence="16 17 18">
        <text>(6S)-NADPHX + ADP = AMP + phosphate + NADPH + H(+)</text>
        <dbReference type="Rhea" id="RHEA:32235"/>
        <dbReference type="ChEBI" id="CHEBI:15378"/>
        <dbReference type="ChEBI" id="CHEBI:43474"/>
        <dbReference type="ChEBI" id="CHEBI:57783"/>
        <dbReference type="ChEBI" id="CHEBI:64076"/>
        <dbReference type="ChEBI" id="CHEBI:456215"/>
        <dbReference type="ChEBI" id="CHEBI:456216"/>
        <dbReference type="EC" id="4.2.1.136"/>
    </reaction>
</comment>
<evidence type="ECO:0000256" key="16">
    <source>
        <dbReference type="ARBA" id="ARBA00049209"/>
    </source>
</evidence>
<feature type="binding site" evidence="17">
    <location>
        <begin position="402"/>
        <end position="406"/>
    </location>
    <ligand>
        <name>AMP</name>
        <dbReference type="ChEBI" id="CHEBI:456215"/>
    </ligand>
</feature>
<reference evidence="21 22" key="2">
    <citation type="submission" date="2023-12" db="EMBL/GenBank/DDBJ databases">
        <title>Description of an unclassified Opitutus bacterium of Verrucomicrobiota.</title>
        <authorList>
            <person name="Zhang D.-F."/>
        </authorList>
    </citation>
    <scope>NUCLEOTIDE SEQUENCE [LARGE SCALE GENOMIC DNA]</scope>
    <source>
        <strain evidence="21 22">WL0086</strain>
    </source>
</reference>
<keyword evidence="9 18" id="KW-0630">Potassium</keyword>
<evidence type="ECO:0000256" key="2">
    <source>
        <dbReference type="ARBA" id="ARBA00000909"/>
    </source>
</evidence>
<dbReference type="RefSeq" id="WP_225919305.1">
    <property type="nucleotide sequence ID" value="NZ_CP139781.1"/>
</dbReference>
<dbReference type="PIRSF" id="PIRSF017184">
    <property type="entry name" value="Nnr"/>
    <property type="match status" value="1"/>
</dbReference>
<accession>A0ABZ1CGD8</accession>
<dbReference type="InterPro" id="IPR029056">
    <property type="entry name" value="Ribokinase-like"/>
</dbReference>
<evidence type="ECO:0000259" key="19">
    <source>
        <dbReference type="PROSITE" id="PS51383"/>
    </source>
</evidence>
<gene>
    <name evidence="17" type="primary">nnrD</name>
    <name evidence="21" type="ORF">K1X11_009450</name>
</gene>
<evidence type="ECO:0000256" key="3">
    <source>
        <dbReference type="ARBA" id="ARBA00006001"/>
    </source>
</evidence>
<evidence type="ECO:0000256" key="13">
    <source>
        <dbReference type="ARBA" id="ARBA00023268"/>
    </source>
</evidence>
<dbReference type="EMBL" id="CP139781">
    <property type="protein sequence ID" value="WRQ89634.1"/>
    <property type="molecule type" value="Genomic_DNA"/>
</dbReference>
<feature type="binding site" evidence="17">
    <location>
        <position position="264"/>
    </location>
    <ligand>
        <name>(6S)-NADPHX</name>
        <dbReference type="ChEBI" id="CHEBI:64076"/>
    </ligand>
</feature>
<feature type="binding site" evidence="17">
    <location>
        <position position="431"/>
    </location>
    <ligand>
        <name>(6S)-NADPHX</name>
        <dbReference type="ChEBI" id="CHEBI:64076"/>
    </ligand>
</feature>
<dbReference type="SUPFAM" id="SSF53613">
    <property type="entry name" value="Ribokinase-like"/>
    <property type="match status" value="1"/>
</dbReference>
<feature type="binding site" evidence="17">
    <location>
        <position position="430"/>
    </location>
    <ligand>
        <name>AMP</name>
        <dbReference type="ChEBI" id="CHEBI:456215"/>
    </ligand>
</feature>
<comment type="similarity">
    <text evidence="3 18">In the N-terminal section; belongs to the NnrE/AIBP family.</text>
</comment>
<evidence type="ECO:0000256" key="18">
    <source>
        <dbReference type="PIRNR" id="PIRNR017184"/>
    </source>
</evidence>
<keyword evidence="7 17" id="KW-0067">ATP-binding</keyword>
<evidence type="ECO:0000256" key="17">
    <source>
        <dbReference type="HAMAP-Rule" id="MF_01965"/>
    </source>
</evidence>
<proteinExistence type="inferred from homology"/>
<comment type="similarity">
    <text evidence="4 18">In the C-terminal section; belongs to the NnrD/CARKD family.</text>
</comment>
<dbReference type="InterPro" id="IPR030677">
    <property type="entry name" value="Nnr"/>
</dbReference>
<dbReference type="Gene3D" id="3.40.50.10260">
    <property type="entry name" value="YjeF N-terminal domain"/>
    <property type="match status" value="1"/>
</dbReference>
<dbReference type="PANTHER" id="PTHR12592">
    <property type="entry name" value="ATP-DEPENDENT (S)-NAD(P)H-HYDRATE DEHYDRATASE FAMILY MEMBER"/>
    <property type="match status" value="1"/>
</dbReference>
<dbReference type="Proteomes" id="UP000738431">
    <property type="component" value="Chromosome"/>
</dbReference>
<keyword evidence="6 17" id="KW-0547">Nucleotide-binding</keyword>
<keyword evidence="11 18" id="KW-0413">Isomerase</keyword>
<keyword evidence="22" id="KW-1185">Reference proteome</keyword>
<dbReference type="PANTHER" id="PTHR12592:SF0">
    <property type="entry name" value="ATP-DEPENDENT (S)-NAD(P)H-HYDRATE DEHYDRATASE"/>
    <property type="match status" value="1"/>
</dbReference>
<evidence type="ECO:0000259" key="20">
    <source>
        <dbReference type="PROSITE" id="PS51385"/>
    </source>
</evidence>
<dbReference type="NCBIfam" id="TIGR00196">
    <property type="entry name" value="yjeF_cterm"/>
    <property type="match status" value="1"/>
</dbReference>
<evidence type="ECO:0000256" key="6">
    <source>
        <dbReference type="ARBA" id="ARBA00022741"/>
    </source>
</evidence>
<comment type="catalytic activity">
    <reaction evidence="15 17 18">
        <text>(6S)-NADHX + ADP = AMP + phosphate + NADH + H(+)</text>
        <dbReference type="Rhea" id="RHEA:32223"/>
        <dbReference type="ChEBI" id="CHEBI:15378"/>
        <dbReference type="ChEBI" id="CHEBI:43474"/>
        <dbReference type="ChEBI" id="CHEBI:57945"/>
        <dbReference type="ChEBI" id="CHEBI:64074"/>
        <dbReference type="ChEBI" id="CHEBI:456215"/>
        <dbReference type="ChEBI" id="CHEBI:456216"/>
        <dbReference type="EC" id="4.2.1.136"/>
    </reaction>
</comment>
<name>A0ABZ1CGD8_9BACT</name>
<dbReference type="Gene3D" id="3.40.1190.20">
    <property type="match status" value="1"/>
</dbReference>
<dbReference type="Pfam" id="PF01256">
    <property type="entry name" value="Carb_kinase"/>
    <property type="match status" value="1"/>
</dbReference>
<comment type="subunit">
    <text evidence="17">Homotetramer.</text>
</comment>
<evidence type="ECO:0000256" key="5">
    <source>
        <dbReference type="ARBA" id="ARBA00022723"/>
    </source>
</evidence>
<evidence type="ECO:0000256" key="14">
    <source>
        <dbReference type="ARBA" id="ARBA00025153"/>
    </source>
</evidence>
<dbReference type="InterPro" id="IPR000631">
    <property type="entry name" value="CARKD"/>
</dbReference>
<keyword evidence="13" id="KW-0511">Multifunctional enzyme</keyword>
<dbReference type="Pfam" id="PF03853">
    <property type="entry name" value="YjeF_N"/>
    <property type="match status" value="1"/>
</dbReference>
<feature type="binding site" evidence="17">
    <location>
        <position position="335"/>
    </location>
    <ligand>
        <name>(6S)-NADPHX</name>
        <dbReference type="ChEBI" id="CHEBI:64076"/>
    </ligand>
</feature>
<dbReference type="InterPro" id="IPR004443">
    <property type="entry name" value="YjeF_N_dom"/>
</dbReference>
<dbReference type="PROSITE" id="PS51385">
    <property type="entry name" value="YJEF_N"/>
    <property type="match status" value="1"/>
</dbReference>
<reference evidence="21 22" key="1">
    <citation type="submission" date="2021-08" db="EMBL/GenBank/DDBJ databases">
        <authorList>
            <person name="Zhang D."/>
            <person name="Zhang A."/>
            <person name="Wang L."/>
        </authorList>
    </citation>
    <scope>NUCLEOTIDE SEQUENCE [LARGE SCALE GENOMIC DNA]</scope>
    <source>
        <strain evidence="21 22">WL0086</strain>
    </source>
</reference>
<dbReference type="EC" id="4.2.1.136" evidence="17"/>
<dbReference type="PROSITE" id="PS51383">
    <property type="entry name" value="YJEF_C_3"/>
    <property type="match status" value="1"/>
</dbReference>
<protein>
    <recommendedName>
        <fullName evidence="17">ADP-dependent (S)-NAD(P)H-hydrate dehydratase</fullName>
        <ecNumber evidence="17">4.2.1.136</ecNumber>
    </recommendedName>
    <alternativeName>
        <fullName evidence="17">ADP-dependent NAD(P)HX dehydratase</fullName>
    </alternativeName>
</protein>
<evidence type="ECO:0000256" key="8">
    <source>
        <dbReference type="ARBA" id="ARBA00022857"/>
    </source>
</evidence>
<dbReference type="InterPro" id="IPR036652">
    <property type="entry name" value="YjeF_N_dom_sf"/>
</dbReference>
<organism evidence="21 22">
    <name type="scientific">Actomonas aquatica</name>
    <dbReference type="NCBI Taxonomy" id="2866162"/>
    <lineage>
        <taxon>Bacteria</taxon>
        <taxon>Pseudomonadati</taxon>
        <taxon>Verrucomicrobiota</taxon>
        <taxon>Opitutia</taxon>
        <taxon>Opitutales</taxon>
        <taxon>Opitutaceae</taxon>
        <taxon>Actomonas</taxon>
    </lineage>
</organism>
<feature type="domain" description="YjeF C-terminal" evidence="19">
    <location>
        <begin position="229"/>
        <end position="491"/>
    </location>
</feature>
<comment type="function">
    <text evidence="14 18">Bifunctional enzyme that catalyzes the epimerization of the S- and R-forms of NAD(P)HX and the dehydration of the S-form of NAD(P)HX at the expense of ADP, which is converted to AMP. This allows the repair of both epimers of NAD(P)HX, a damaged form of NAD(P)H that is a result of enzymatic or heat-dependent hydration.</text>
</comment>
<dbReference type="SUPFAM" id="SSF64153">
    <property type="entry name" value="YjeF N-terminal domain-like"/>
    <property type="match status" value="1"/>
</dbReference>
<evidence type="ECO:0000256" key="10">
    <source>
        <dbReference type="ARBA" id="ARBA00023027"/>
    </source>
</evidence>